<evidence type="ECO:0000259" key="8">
    <source>
        <dbReference type="PROSITE" id="PS50198"/>
    </source>
</evidence>
<proteinExistence type="inferred from homology"/>
<dbReference type="InterPro" id="IPR000297">
    <property type="entry name" value="PPIase_PpiC"/>
</dbReference>
<dbReference type="EC" id="5.2.1.8" evidence="7"/>
<dbReference type="Proteomes" id="UP000235533">
    <property type="component" value="Unassembled WGS sequence"/>
</dbReference>
<evidence type="ECO:0000256" key="2">
    <source>
        <dbReference type="ARBA" id="ARBA00022737"/>
    </source>
</evidence>
<comment type="function">
    <text evidence="7">Chaperone involved in the correct folding and assembly of outer membrane proteins. Recognizes specific patterns of aromatic residues and the orientation of their side chains, which are found more frequently in integral outer membrane proteins. May act in both early periplasmic and late outer membrane-associated steps of protein maturation.</text>
</comment>
<dbReference type="RefSeq" id="WP_102553879.1">
    <property type="nucleotide sequence ID" value="NZ_MCZF01000294.1"/>
</dbReference>
<dbReference type="GO" id="GO:0003755">
    <property type="term" value="F:peptidyl-prolyl cis-trans isomerase activity"/>
    <property type="evidence" value="ECO:0007669"/>
    <property type="project" value="UniProtKB-UniRule"/>
</dbReference>
<dbReference type="PANTHER" id="PTHR47637:SF1">
    <property type="entry name" value="CHAPERONE SURA"/>
    <property type="match status" value="1"/>
</dbReference>
<feature type="chain" id="PRO_5015014062" description="Chaperone SurA" evidence="7">
    <location>
        <begin position="23"/>
        <end position="431"/>
    </location>
</feature>
<dbReference type="SUPFAM" id="SSF109998">
    <property type="entry name" value="Triger factor/SurA peptide-binding domain-like"/>
    <property type="match status" value="1"/>
</dbReference>
<accession>A0A2N7JK39</accession>
<sequence length="431" mass="47908" precursor="true">MTLWKHTLIAIAAACTVSTSYAAPVELDSVKVIVNEGVILQSDIDASMKTLRANAKKSGQTLPSQDVLNEQVLEKLIIDTIQTQEAERIGVRIDDARLDQAIEGIAKDNNQTVEQLTASVAAEGLSYNAFREQVRKEIAASEARNALVRRRINILPAEVDNLADILAQETNATVQYKIGHIQLRFNDDQTKEELEAQANDLVEELSGGKNFSTMAYTYSKGPKALQGGDWGWMRKEEMPTIFADQIKMQNKGSIIGPFRSGVGFHILKIEDVKGLETVAVTEVNARHILIKPTVILSDDGAKEQLEEITRRVNAGEATFGELAQQYSQDPGSAVQDGELGYQTPDLYVPEFKHQVETLPQGKISAPFKTVHGWHIVEVLDRREVDRTDSALKNKAYQILFNRKFNEEAGAWLQEVRASAFVEMVEDDQDDN</sequence>
<comment type="caution">
    <text evidence="9">The sequence shown here is derived from an EMBL/GenBank/DDBJ whole genome shotgun (WGS) entry which is preliminary data.</text>
</comment>
<dbReference type="SUPFAM" id="SSF54534">
    <property type="entry name" value="FKBP-like"/>
    <property type="match status" value="2"/>
</dbReference>
<dbReference type="GO" id="GO:0042277">
    <property type="term" value="F:peptide binding"/>
    <property type="evidence" value="ECO:0007669"/>
    <property type="project" value="InterPro"/>
</dbReference>
<keyword evidence="1 7" id="KW-0732">Signal</keyword>
<dbReference type="NCBIfam" id="NF008038">
    <property type="entry name" value="PRK10770.1"/>
    <property type="match status" value="1"/>
</dbReference>
<dbReference type="InterPro" id="IPR046357">
    <property type="entry name" value="PPIase_dom_sf"/>
</dbReference>
<dbReference type="Pfam" id="PF00639">
    <property type="entry name" value="Rotamase"/>
    <property type="match status" value="1"/>
</dbReference>
<dbReference type="GO" id="GO:0050821">
    <property type="term" value="P:protein stabilization"/>
    <property type="evidence" value="ECO:0007669"/>
    <property type="project" value="InterPro"/>
</dbReference>
<keyword evidence="4 7" id="KW-0697">Rotamase</keyword>
<dbReference type="GO" id="GO:0030288">
    <property type="term" value="C:outer membrane-bounded periplasmic space"/>
    <property type="evidence" value="ECO:0007669"/>
    <property type="project" value="InterPro"/>
</dbReference>
<evidence type="ECO:0000313" key="10">
    <source>
        <dbReference type="Proteomes" id="UP000235533"/>
    </source>
</evidence>
<evidence type="ECO:0000256" key="4">
    <source>
        <dbReference type="ARBA" id="ARBA00023110"/>
    </source>
</evidence>
<dbReference type="InterPro" id="IPR050280">
    <property type="entry name" value="OMP_Chaperone_SurA"/>
</dbReference>
<dbReference type="Gene3D" id="1.10.4030.10">
    <property type="entry name" value="Porin chaperone SurA, peptide-binding domain"/>
    <property type="match status" value="2"/>
</dbReference>
<dbReference type="InterPro" id="IPR023034">
    <property type="entry name" value="PPIase_SurA"/>
</dbReference>
<dbReference type="InterPro" id="IPR015391">
    <property type="entry name" value="SurA_N"/>
</dbReference>
<dbReference type="HAMAP" id="MF_01183">
    <property type="entry name" value="Chaperone_SurA"/>
    <property type="match status" value="1"/>
</dbReference>
<evidence type="ECO:0000313" key="9">
    <source>
        <dbReference type="EMBL" id="PMM40992.1"/>
    </source>
</evidence>
<evidence type="ECO:0000256" key="6">
    <source>
        <dbReference type="ARBA" id="ARBA00023235"/>
    </source>
</evidence>
<comment type="subcellular location">
    <subcellularLocation>
        <location evidence="7">Periplasm</location>
    </subcellularLocation>
    <text evidence="7">Is capable of associating with the outer membrane.</text>
</comment>
<dbReference type="GO" id="GO:0043165">
    <property type="term" value="P:Gram-negative-bacterium-type cell outer membrane assembly"/>
    <property type="evidence" value="ECO:0007669"/>
    <property type="project" value="InterPro"/>
</dbReference>
<reference evidence="10" key="1">
    <citation type="submission" date="2016-07" db="EMBL/GenBank/DDBJ databases">
        <title>Nontailed viruses are major unrecognized killers of bacteria in the ocean.</title>
        <authorList>
            <person name="Kauffman K."/>
            <person name="Hussain F."/>
            <person name="Yang J."/>
            <person name="Arevalo P."/>
            <person name="Brown J."/>
            <person name="Cutler M."/>
            <person name="Kelly L."/>
            <person name="Polz M.F."/>
        </authorList>
    </citation>
    <scope>NUCLEOTIDE SEQUENCE [LARGE SCALE GENOMIC DNA]</scope>
    <source>
        <strain evidence="10">10N.261.48.B5</strain>
    </source>
</reference>
<feature type="domain" description="PpiC" evidence="8">
    <location>
        <begin position="173"/>
        <end position="271"/>
    </location>
</feature>
<dbReference type="PROSITE" id="PS50198">
    <property type="entry name" value="PPIC_PPIASE_2"/>
    <property type="match status" value="2"/>
</dbReference>
<dbReference type="Gene3D" id="3.10.50.40">
    <property type="match status" value="2"/>
</dbReference>
<dbReference type="InterPro" id="IPR027304">
    <property type="entry name" value="Trigger_fact/SurA_dom_sf"/>
</dbReference>
<gene>
    <name evidence="7" type="primary">surA</name>
    <name evidence="9" type="ORF">BCT54_01755</name>
</gene>
<dbReference type="GO" id="GO:0006457">
    <property type="term" value="P:protein folding"/>
    <property type="evidence" value="ECO:0007669"/>
    <property type="project" value="UniProtKB-UniRule"/>
</dbReference>
<keyword evidence="6 7" id="KW-0413">Isomerase</keyword>
<dbReference type="Pfam" id="PF09312">
    <property type="entry name" value="SurA_N"/>
    <property type="match status" value="1"/>
</dbReference>
<keyword evidence="5 7" id="KW-0143">Chaperone</keyword>
<keyword evidence="2 7" id="KW-0677">Repeat</keyword>
<keyword evidence="3 7" id="KW-0574">Periplasm</keyword>
<feature type="domain" description="PpiC" evidence="8">
    <location>
        <begin position="280"/>
        <end position="380"/>
    </location>
</feature>
<evidence type="ECO:0000256" key="3">
    <source>
        <dbReference type="ARBA" id="ARBA00022764"/>
    </source>
</evidence>
<protein>
    <recommendedName>
        <fullName evidence="7">Chaperone SurA</fullName>
    </recommendedName>
    <alternativeName>
        <fullName evidence="7">Peptidyl-prolyl cis-trans isomerase SurA</fullName>
        <shortName evidence="7">PPIase SurA</shortName>
        <ecNumber evidence="7">5.2.1.8</ecNumber>
    </alternativeName>
    <alternativeName>
        <fullName evidence="7">Rotamase SurA</fullName>
    </alternativeName>
</protein>
<dbReference type="EMBL" id="MCZF01000294">
    <property type="protein sequence ID" value="PMM40992.1"/>
    <property type="molecule type" value="Genomic_DNA"/>
</dbReference>
<dbReference type="Pfam" id="PF13616">
    <property type="entry name" value="Rotamase_3"/>
    <property type="match status" value="1"/>
</dbReference>
<evidence type="ECO:0000256" key="1">
    <source>
        <dbReference type="ARBA" id="ARBA00022729"/>
    </source>
</evidence>
<evidence type="ECO:0000256" key="7">
    <source>
        <dbReference type="HAMAP-Rule" id="MF_01183"/>
    </source>
</evidence>
<dbReference type="PANTHER" id="PTHR47637">
    <property type="entry name" value="CHAPERONE SURA"/>
    <property type="match status" value="1"/>
</dbReference>
<feature type="signal peptide" evidence="7">
    <location>
        <begin position="1"/>
        <end position="22"/>
    </location>
</feature>
<dbReference type="AlphaFoldDB" id="A0A2N7JK39"/>
<comment type="domain">
    <text evidence="7">The PPIase activity resides only in the second parvulin domain. The N-terminal region and the C-terminal tail are necessary and sufficient for the chaperone activity of SurA. The PPIase activity is dispensable for SurA to function as a chaperone. The N-terminal region and the C-terminal tail are also required for porin recognition.</text>
</comment>
<comment type="catalytic activity">
    <reaction evidence="7">
        <text>[protein]-peptidylproline (omega=180) = [protein]-peptidylproline (omega=0)</text>
        <dbReference type="Rhea" id="RHEA:16237"/>
        <dbReference type="Rhea" id="RHEA-COMP:10747"/>
        <dbReference type="Rhea" id="RHEA-COMP:10748"/>
        <dbReference type="ChEBI" id="CHEBI:83833"/>
        <dbReference type="ChEBI" id="CHEBI:83834"/>
        <dbReference type="EC" id="5.2.1.8"/>
    </reaction>
</comment>
<organism evidence="9 10">
    <name type="scientific">Vibrio splendidus</name>
    <dbReference type="NCBI Taxonomy" id="29497"/>
    <lineage>
        <taxon>Bacteria</taxon>
        <taxon>Pseudomonadati</taxon>
        <taxon>Pseudomonadota</taxon>
        <taxon>Gammaproteobacteria</taxon>
        <taxon>Vibrionales</taxon>
        <taxon>Vibrionaceae</taxon>
        <taxon>Vibrio</taxon>
    </lineage>
</organism>
<dbReference type="GO" id="GO:0051082">
    <property type="term" value="F:unfolded protein binding"/>
    <property type="evidence" value="ECO:0007669"/>
    <property type="project" value="UniProtKB-UniRule"/>
</dbReference>
<name>A0A2N7JK39_VIBSP</name>
<evidence type="ECO:0000256" key="5">
    <source>
        <dbReference type="ARBA" id="ARBA00023186"/>
    </source>
</evidence>